<keyword evidence="13" id="KW-1185">Reference proteome</keyword>
<gene>
    <name evidence="12" type="primary">fprA_2</name>
    <name evidence="12" type="ORF">Bravens_01605</name>
</gene>
<organism evidence="12 13">
    <name type="scientific">Brevibacterium ravenspurgense</name>
    <dbReference type="NCBI Taxonomy" id="479117"/>
    <lineage>
        <taxon>Bacteria</taxon>
        <taxon>Bacillati</taxon>
        <taxon>Actinomycetota</taxon>
        <taxon>Actinomycetes</taxon>
        <taxon>Micrococcales</taxon>
        <taxon>Brevibacteriaceae</taxon>
        <taxon>Brevibacterium</taxon>
    </lineage>
</organism>
<dbReference type="Proteomes" id="UP000243589">
    <property type="component" value="Unassembled WGS sequence"/>
</dbReference>
<feature type="binding site" evidence="9">
    <location>
        <position position="38"/>
    </location>
    <ligand>
        <name>FAD</name>
        <dbReference type="ChEBI" id="CHEBI:57692"/>
    </ligand>
</feature>
<dbReference type="PIRSF" id="PIRSF000362">
    <property type="entry name" value="FNR"/>
    <property type="match status" value="1"/>
</dbReference>
<reference evidence="12 13" key="1">
    <citation type="submission" date="2016-01" db="EMBL/GenBank/DDBJ databases">
        <title>Use of Whole Genome Sequencing to ascertain that Brevibacterium massiliense (Roux, Raoult 2009) is a later heterotypic synonym of Brevibacterium ravenspurgense (Mages 2008).</title>
        <authorList>
            <person name="Bernier A.-M."/>
            <person name="Burdz T."/>
            <person name="Huynh C."/>
            <person name="Pachecho A.L."/>
            <person name="Wiebe D."/>
            <person name="Bonner C."/>
            <person name="Bernard K."/>
        </authorList>
    </citation>
    <scope>NUCLEOTIDE SEQUENCE [LARGE SCALE GENOMIC DNA]</scope>
    <source>
        <strain evidence="12 13">CCUG56047</strain>
    </source>
</reference>
<protein>
    <recommendedName>
        <fullName evidence="3">ferredoxin--NADP(+) reductase</fullName>
        <ecNumber evidence="3">1.18.1.2</ecNumber>
    </recommendedName>
</protein>
<evidence type="ECO:0000256" key="7">
    <source>
        <dbReference type="ARBA" id="ARBA00023002"/>
    </source>
</evidence>
<feature type="domain" description="FAD/NAD(P)-binding" evidence="11">
    <location>
        <begin position="6"/>
        <end position="180"/>
    </location>
</feature>
<evidence type="ECO:0000256" key="9">
    <source>
        <dbReference type="PIRSR" id="PIRSR000362-1"/>
    </source>
</evidence>
<keyword evidence="6 10" id="KW-0521">NADP</keyword>
<evidence type="ECO:0000259" key="11">
    <source>
        <dbReference type="Pfam" id="PF07992"/>
    </source>
</evidence>
<dbReference type="PANTHER" id="PTHR48467">
    <property type="entry name" value="GLUTAMATE SYNTHASE 1 [NADH], CHLOROPLASTIC-LIKE"/>
    <property type="match status" value="1"/>
</dbReference>
<dbReference type="PATRIC" id="fig|479117.4.peg.1592"/>
<dbReference type="Gene3D" id="3.50.50.60">
    <property type="entry name" value="FAD/NAD(P)-binding domain"/>
    <property type="match status" value="1"/>
</dbReference>
<evidence type="ECO:0000256" key="10">
    <source>
        <dbReference type="PIRSR" id="PIRSR000362-2"/>
    </source>
</evidence>
<evidence type="ECO:0000313" key="13">
    <source>
        <dbReference type="Proteomes" id="UP000243589"/>
    </source>
</evidence>
<feature type="binding site" evidence="10">
    <location>
        <begin position="152"/>
        <end position="155"/>
    </location>
    <ligand>
        <name>NADP(+)</name>
        <dbReference type="ChEBI" id="CHEBI:58349"/>
    </ligand>
</feature>
<evidence type="ECO:0000256" key="5">
    <source>
        <dbReference type="ARBA" id="ARBA00022827"/>
    </source>
</evidence>
<comment type="caution">
    <text evidence="12">The sequence shown here is derived from an EMBL/GenBank/DDBJ whole genome shotgun (WGS) entry which is preliminary data.</text>
</comment>
<dbReference type="AlphaFoldDB" id="A0A150H8W9"/>
<keyword evidence="4" id="KW-0285">Flavoprotein</keyword>
<dbReference type="InterPro" id="IPR036188">
    <property type="entry name" value="FAD/NAD-bd_sf"/>
</dbReference>
<dbReference type="Gene3D" id="3.40.50.720">
    <property type="entry name" value="NAD(P)-binding Rossmann-like Domain"/>
    <property type="match status" value="1"/>
</dbReference>
<evidence type="ECO:0000256" key="4">
    <source>
        <dbReference type="ARBA" id="ARBA00022630"/>
    </source>
</evidence>
<dbReference type="RefSeq" id="WP_425304153.1">
    <property type="nucleotide sequence ID" value="NZ_LQQC01000010.1"/>
</dbReference>
<dbReference type="EC" id="1.18.1.2" evidence="3"/>
<evidence type="ECO:0000256" key="2">
    <source>
        <dbReference type="ARBA" id="ARBA00008312"/>
    </source>
</evidence>
<dbReference type="GO" id="GO:0004324">
    <property type="term" value="F:ferredoxin-NADP+ reductase activity"/>
    <property type="evidence" value="ECO:0007669"/>
    <property type="project" value="UniProtKB-EC"/>
</dbReference>
<keyword evidence="5 9" id="KW-0274">FAD</keyword>
<evidence type="ECO:0000313" key="12">
    <source>
        <dbReference type="EMBL" id="KXZ58556.1"/>
    </source>
</evidence>
<accession>A0A150H8W9</accession>
<dbReference type="PRINTS" id="PR00419">
    <property type="entry name" value="ADXRDTASE"/>
</dbReference>
<feature type="binding site" evidence="9">
    <location>
        <position position="46"/>
    </location>
    <ligand>
        <name>FAD</name>
        <dbReference type="ChEBI" id="CHEBI:57692"/>
    </ligand>
</feature>
<sequence length="462" mass="51052">MSRPLRLAIVGAGPAGIYAADLMTKEERDFDVSIDLFERLPAPFGLVRYGVAPDHPRIKGITNALIRVMDRHQLRLFGNVDYGTDITLEELQEHYDAVIFSTGCFIDTKLPIPGVDLPRSYGAAEFVNWYDSHPDVSQEWPLEAEKVAVIGNGNVALDVARILAKQADDLLSTEIPDHVYEGLKKSAVTDVHIFGRRGPAQAKFTPLEIRELGQADDVDIVVYPEDFEFDEGSMEAIRTSNQVKQVTKTLTDFTLREDTGAKRRLHLHFLEAPVEIVGDEEDGVTALRTERQELDGSGGVNGTGKTTDWPMDAVYRAVGYFGTKLPELPFDERRGVITNIEGRVIDGESMATAQAEDHIPGLYTTGWIKRGPVGLIGHTKGDALETIGHIIEDYEAGRLPQPAKPEEDAIVDLLADKGIDYIDWEGYHRIEAAEKAAGEPHGRERIKLATRQAMVDAAKKMA</sequence>
<comment type="catalytic activity">
    <reaction evidence="8">
        <text>2 reduced [2Fe-2S]-[ferredoxin] + NADP(+) + H(+) = 2 oxidized [2Fe-2S]-[ferredoxin] + NADPH</text>
        <dbReference type="Rhea" id="RHEA:20125"/>
        <dbReference type="Rhea" id="RHEA-COMP:10000"/>
        <dbReference type="Rhea" id="RHEA-COMP:10001"/>
        <dbReference type="ChEBI" id="CHEBI:15378"/>
        <dbReference type="ChEBI" id="CHEBI:33737"/>
        <dbReference type="ChEBI" id="CHEBI:33738"/>
        <dbReference type="ChEBI" id="CHEBI:57783"/>
        <dbReference type="ChEBI" id="CHEBI:58349"/>
        <dbReference type="EC" id="1.18.1.2"/>
    </reaction>
</comment>
<evidence type="ECO:0000256" key="8">
    <source>
        <dbReference type="ARBA" id="ARBA00047776"/>
    </source>
</evidence>
<keyword evidence="7 12" id="KW-0560">Oxidoreductase</keyword>
<dbReference type="InterPro" id="IPR055275">
    <property type="entry name" value="Ferredox_Rdtase"/>
</dbReference>
<proteinExistence type="inferred from homology"/>
<evidence type="ECO:0000256" key="1">
    <source>
        <dbReference type="ARBA" id="ARBA00001974"/>
    </source>
</evidence>
<dbReference type="EMBL" id="LQQC01000010">
    <property type="protein sequence ID" value="KXZ58556.1"/>
    <property type="molecule type" value="Genomic_DNA"/>
</dbReference>
<evidence type="ECO:0000256" key="3">
    <source>
        <dbReference type="ARBA" id="ARBA00013223"/>
    </source>
</evidence>
<dbReference type="Pfam" id="PF07992">
    <property type="entry name" value="Pyr_redox_2"/>
    <property type="match status" value="1"/>
</dbReference>
<feature type="binding site" evidence="9">
    <location>
        <begin position="374"/>
        <end position="376"/>
    </location>
    <ligand>
        <name>FAD</name>
        <dbReference type="ChEBI" id="CHEBI:57692"/>
    </ligand>
</feature>
<dbReference type="PANTHER" id="PTHR48467:SF1">
    <property type="entry name" value="GLUTAMATE SYNTHASE 1 [NADH], CHLOROPLASTIC-LIKE"/>
    <property type="match status" value="1"/>
</dbReference>
<feature type="binding site" evidence="9">
    <location>
        <position position="15"/>
    </location>
    <ligand>
        <name>FAD</name>
        <dbReference type="ChEBI" id="CHEBI:57692"/>
    </ligand>
</feature>
<feature type="binding site" evidence="9">
    <location>
        <position position="367"/>
    </location>
    <ligand>
        <name>FAD</name>
        <dbReference type="ChEBI" id="CHEBI:57692"/>
    </ligand>
</feature>
<evidence type="ECO:0000256" key="6">
    <source>
        <dbReference type="ARBA" id="ARBA00022857"/>
    </source>
</evidence>
<feature type="binding site" evidence="10">
    <location>
        <position position="374"/>
    </location>
    <ligand>
        <name>NADP(+)</name>
        <dbReference type="ChEBI" id="CHEBI:58349"/>
    </ligand>
</feature>
<feature type="binding site" evidence="10">
    <location>
        <begin position="196"/>
        <end position="197"/>
    </location>
    <ligand>
        <name>NADP(+)</name>
        <dbReference type="ChEBI" id="CHEBI:58349"/>
    </ligand>
</feature>
<dbReference type="InterPro" id="IPR023753">
    <property type="entry name" value="FAD/NAD-binding_dom"/>
</dbReference>
<dbReference type="InterPro" id="IPR021163">
    <property type="entry name" value="Ferredox_Rdtase_adrenod"/>
</dbReference>
<dbReference type="SUPFAM" id="SSF51971">
    <property type="entry name" value="Nucleotide-binding domain"/>
    <property type="match status" value="2"/>
</dbReference>
<comment type="similarity">
    <text evidence="2">Belongs to the ferredoxin--NADP reductase type 1 family.</text>
</comment>
<name>A0A150H8W9_9MICO</name>
<feature type="binding site" evidence="10">
    <location>
        <position position="208"/>
    </location>
    <ligand>
        <name>NADP(+)</name>
        <dbReference type="ChEBI" id="CHEBI:58349"/>
    </ligand>
</feature>
<comment type="cofactor">
    <cofactor evidence="1 9">
        <name>FAD</name>
        <dbReference type="ChEBI" id="CHEBI:57692"/>
    </cofactor>
</comment>